<feature type="coiled-coil region" evidence="1">
    <location>
        <begin position="328"/>
        <end position="355"/>
    </location>
</feature>
<evidence type="ECO:0000256" key="1">
    <source>
        <dbReference type="SAM" id="Coils"/>
    </source>
</evidence>
<dbReference type="AlphaFoldDB" id="A0A5B9PLC6"/>
<feature type="domain" description="SLA1 homology" evidence="3">
    <location>
        <begin position="474"/>
        <end position="524"/>
    </location>
</feature>
<protein>
    <submittedName>
        <fullName evidence="4">Serine protease HtrA</fullName>
    </submittedName>
</protein>
<dbReference type="Gene3D" id="2.40.10.120">
    <property type="match status" value="1"/>
</dbReference>
<dbReference type="STRING" id="980251.GCA_001642875_03921"/>
<gene>
    <name evidence="4" type="primary">htrA_2</name>
    <name evidence="4" type="ORF">MFFC18_30380</name>
</gene>
<dbReference type="KEGG" id="mff:MFFC18_30380"/>
<dbReference type="Pfam" id="PF03983">
    <property type="entry name" value="SHD1"/>
    <property type="match status" value="1"/>
</dbReference>
<sequence precursor="true">MSQRFFPFAIVAVFLTLSSVVLPSLANAQDLADVIEKCERSVVRIEVKGRDGDSIGSGFVVEEEGVFVTNVHVLAGAESATATFADGRSYEIEGTYYFDESRDVCIAQLSGKDFDTIPVSPLVPRKGETVTALGAPRGLSFTATNGIVSAMRDGEQLGGDRAGTWIQIDAALSPGNSGGPLINSKGKVIAMSTLASTGSSQNLNFGISARDIRDAIKKSQDYDLISLPDGVGELETDEGGGGRGEAMIDRPGISDEVLKDYVSECREDYSSLYKRLLRDSLEADREYKQMRKGNVPFPRQVNIEEDVLIVGSTRNKNREYYFRSDRVKDRFVRRAEKKSKDLKKLKSEISKKVDDESLYELLQHTGPYVDPNYRRSIGFIQDAIVLHPFNDHDAIVLYDGKPFLIWLPSTSGLAGGTPLPPTTVYVAGTETVAIPGRSTMAVTVLVGLKESELKTAIFGDVQDKAIKSKEIEGEMRTWKAGRHSVIAKVVRVEGGKVTLEKINGKTVEVPLNILSEADARYLDNLK</sequence>
<dbReference type="PANTHER" id="PTHR22939">
    <property type="entry name" value="SERINE PROTEASE FAMILY S1C HTRA-RELATED"/>
    <property type="match status" value="1"/>
</dbReference>
<dbReference type="EMBL" id="CP042912">
    <property type="protein sequence ID" value="QEG23143.1"/>
    <property type="molecule type" value="Genomic_DNA"/>
</dbReference>
<dbReference type="OrthoDB" id="272786at2"/>
<feature type="chain" id="PRO_5022743281" evidence="2">
    <location>
        <begin position="29"/>
        <end position="526"/>
    </location>
</feature>
<dbReference type="PANTHER" id="PTHR22939:SF129">
    <property type="entry name" value="SERINE PROTEASE HTRA2, MITOCHONDRIAL"/>
    <property type="match status" value="1"/>
</dbReference>
<keyword evidence="4" id="KW-0378">Hydrolase</keyword>
<dbReference type="Gene3D" id="2.30.30.700">
    <property type="entry name" value="SLA1 homology domain 1"/>
    <property type="match status" value="1"/>
</dbReference>
<dbReference type="GO" id="GO:0030674">
    <property type="term" value="F:protein-macromolecule adaptor activity"/>
    <property type="evidence" value="ECO:0007669"/>
    <property type="project" value="InterPro"/>
</dbReference>
<dbReference type="GO" id="GO:0008092">
    <property type="term" value="F:cytoskeletal protein binding"/>
    <property type="evidence" value="ECO:0007669"/>
    <property type="project" value="InterPro"/>
</dbReference>
<dbReference type="GO" id="GO:0043130">
    <property type="term" value="F:ubiquitin binding"/>
    <property type="evidence" value="ECO:0007669"/>
    <property type="project" value="InterPro"/>
</dbReference>
<evidence type="ECO:0000313" key="5">
    <source>
        <dbReference type="Proteomes" id="UP000322214"/>
    </source>
</evidence>
<feature type="signal peptide" evidence="2">
    <location>
        <begin position="1"/>
        <end position="28"/>
    </location>
</feature>
<keyword evidence="1" id="KW-0175">Coiled coil</keyword>
<evidence type="ECO:0000259" key="3">
    <source>
        <dbReference type="Pfam" id="PF03983"/>
    </source>
</evidence>
<dbReference type="RefSeq" id="WP_075085939.1">
    <property type="nucleotide sequence ID" value="NZ_CP042912.1"/>
</dbReference>
<dbReference type="PRINTS" id="PR00834">
    <property type="entry name" value="PROTEASES2C"/>
</dbReference>
<dbReference type="GO" id="GO:0006508">
    <property type="term" value="P:proteolysis"/>
    <property type="evidence" value="ECO:0007669"/>
    <property type="project" value="UniProtKB-KW"/>
</dbReference>
<dbReference type="InterPro" id="IPR007131">
    <property type="entry name" value="SHD1"/>
</dbReference>
<keyword evidence="4" id="KW-0645">Protease</keyword>
<accession>A0A5B9PLC6</accession>
<dbReference type="InterPro" id="IPR001940">
    <property type="entry name" value="Peptidase_S1C"/>
</dbReference>
<dbReference type="SUPFAM" id="SSF50494">
    <property type="entry name" value="Trypsin-like serine proteases"/>
    <property type="match status" value="1"/>
</dbReference>
<dbReference type="Pfam" id="PF13365">
    <property type="entry name" value="Trypsin_2"/>
    <property type="match status" value="1"/>
</dbReference>
<keyword evidence="2" id="KW-0732">Signal</keyword>
<proteinExistence type="predicted"/>
<keyword evidence="5" id="KW-1185">Reference proteome</keyword>
<dbReference type="GO" id="GO:0042802">
    <property type="term" value="F:identical protein binding"/>
    <property type="evidence" value="ECO:0007669"/>
    <property type="project" value="InterPro"/>
</dbReference>
<organism evidence="4 5">
    <name type="scientific">Mariniblastus fucicola</name>
    <dbReference type="NCBI Taxonomy" id="980251"/>
    <lineage>
        <taxon>Bacteria</taxon>
        <taxon>Pseudomonadati</taxon>
        <taxon>Planctomycetota</taxon>
        <taxon>Planctomycetia</taxon>
        <taxon>Pirellulales</taxon>
        <taxon>Pirellulaceae</taxon>
        <taxon>Mariniblastus</taxon>
    </lineage>
</organism>
<reference evidence="4 5" key="1">
    <citation type="submission" date="2019-08" db="EMBL/GenBank/DDBJ databases">
        <title>Deep-cultivation of Planctomycetes and their phenomic and genomic characterization uncovers novel biology.</title>
        <authorList>
            <person name="Wiegand S."/>
            <person name="Jogler M."/>
            <person name="Boedeker C."/>
            <person name="Pinto D."/>
            <person name="Vollmers J."/>
            <person name="Rivas-Marin E."/>
            <person name="Kohn T."/>
            <person name="Peeters S.H."/>
            <person name="Heuer A."/>
            <person name="Rast P."/>
            <person name="Oberbeckmann S."/>
            <person name="Bunk B."/>
            <person name="Jeske O."/>
            <person name="Meyerdierks A."/>
            <person name="Storesund J.E."/>
            <person name="Kallscheuer N."/>
            <person name="Luecker S."/>
            <person name="Lage O.M."/>
            <person name="Pohl T."/>
            <person name="Merkel B.J."/>
            <person name="Hornburger P."/>
            <person name="Mueller R.-W."/>
            <person name="Bruemmer F."/>
            <person name="Labrenz M."/>
            <person name="Spormann A.M."/>
            <person name="Op den Camp H."/>
            <person name="Overmann J."/>
            <person name="Amann R."/>
            <person name="Jetten M.S.M."/>
            <person name="Mascher T."/>
            <person name="Medema M.H."/>
            <person name="Devos D.P."/>
            <person name="Kaster A.-K."/>
            <person name="Ovreas L."/>
            <person name="Rohde M."/>
            <person name="Galperin M.Y."/>
            <person name="Jogler C."/>
        </authorList>
    </citation>
    <scope>NUCLEOTIDE SEQUENCE [LARGE SCALE GENOMIC DNA]</scope>
    <source>
        <strain evidence="4 5">FC18</strain>
    </source>
</reference>
<evidence type="ECO:0000313" key="4">
    <source>
        <dbReference type="EMBL" id="QEG23143.1"/>
    </source>
</evidence>
<dbReference type="Proteomes" id="UP000322214">
    <property type="component" value="Chromosome"/>
</dbReference>
<name>A0A5B9PLC6_9BACT</name>
<dbReference type="InterPro" id="IPR009003">
    <property type="entry name" value="Peptidase_S1_PA"/>
</dbReference>
<evidence type="ECO:0000256" key="2">
    <source>
        <dbReference type="SAM" id="SignalP"/>
    </source>
</evidence>
<dbReference type="GO" id="GO:0004252">
    <property type="term" value="F:serine-type endopeptidase activity"/>
    <property type="evidence" value="ECO:0007669"/>
    <property type="project" value="InterPro"/>
</dbReference>